<dbReference type="Proteomes" id="UP000184383">
    <property type="component" value="Unassembled WGS sequence"/>
</dbReference>
<feature type="compositionally biased region" description="Polar residues" evidence="1">
    <location>
        <begin position="1"/>
        <end position="12"/>
    </location>
</feature>
<accession>A0A1L9RT66</accession>
<dbReference type="EMBL" id="KV878210">
    <property type="protein sequence ID" value="OJJ38073.1"/>
    <property type="molecule type" value="Genomic_DNA"/>
</dbReference>
<dbReference type="AlphaFoldDB" id="A0A1L9RT66"/>
<organism evidence="2 3">
    <name type="scientific">Aspergillus wentii DTO 134E9</name>
    <dbReference type="NCBI Taxonomy" id="1073089"/>
    <lineage>
        <taxon>Eukaryota</taxon>
        <taxon>Fungi</taxon>
        <taxon>Dikarya</taxon>
        <taxon>Ascomycota</taxon>
        <taxon>Pezizomycotina</taxon>
        <taxon>Eurotiomycetes</taxon>
        <taxon>Eurotiomycetidae</taxon>
        <taxon>Eurotiales</taxon>
        <taxon>Aspergillaceae</taxon>
        <taxon>Aspergillus</taxon>
        <taxon>Aspergillus subgen. Cremei</taxon>
    </lineage>
</organism>
<sequence length="287" mass="32114">MTGRGRSNQTARPINPPDPSLATRPVPEMRHYAFTSFGPAATGDAPVTPIQELERQADYATFPGDVDLYSVTMDVILNLLKETEAWQSIENDPTWGYYVFVIAYSDNARTKLFQAMANWVKVVERCLTIETLPIYTAEALRRFKFNLIQDQDTLDGASIDRVRAEFRAQIRGLCLREKNGDDEDQENPISAFLPPARNLACFILDEAAIDMLAGISNIPDNLLEFLQVFKNKTITVVDGFWDPSRQNPWESYRGVGQLALSGLVEFYTDVTRSANAGAMADLHPING</sequence>
<name>A0A1L9RT66_ASPWE</name>
<evidence type="ECO:0000313" key="2">
    <source>
        <dbReference type="EMBL" id="OJJ38073.1"/>
    </source>
</evidence>
<reference evidence="3" key="1">
    <citation type="journal article" date="2017" name="Genome Biol.">
        <title>Comparative genomics reveals high biological diversity and specific adaptations in the industrially and medically important fungal genus Aspergillus.</title>
        <authorList>
            <person name="de Vries R.P."/>
            <person name="Riley R."/>
            <person name="Wiebenga A."/>
            <person name="Aguilar-Osorio G."/>
            <person name="Amillis S."/>
            <person name="Uchima C.A."/>
            <person name="Anderluh G."/>
            <person name="Asadollahi M."/>
            <person name="Askin M."/>
            <person name="Barry K."/>
            <person name="Battaglia E."/>
            <person name="Bayram O."/>
            <person name="Benocci T."/>
            <person name="Braus-Stromeyer S.A."/>
            <person name="Caldana C."/>
            <person name="Canovas D."/>
            <person name="Cerqueira G.C."/>
            <person name="Chen F."/>
            <person name="Chen W."/>
            <person name="Choi C."/>
            <person name="Clum A."/>
            <person name="Dos Santos R.A."/>
            <person name="Damasio A.R."/>
            <person name="Diallinas G."/>
            <person name="Emri T."/>
            <person name="Fekete E."/>
            <person name="Flipphi M."/>
            <person name="Freyberg S."/>
            <person name="Gallo A."/>
            <person name="Gournas C."/>
            <person name="Habgood R."/>
            <person name="Hainaut M."/>
            <person name="Harispe M.L."/>
            <person name="Henrissat B."/>
            <person name="Hilden K.S."/>
            <person name="Hope R."/>
            <person name="Hossain A."/>
            <person name="Karabika E."/>
            <person name="Karaffa L."/>
            <person name="Karanyi Z."/>
            <person name="Krasevec N."/>
            <person name="Kuo A."/>
            <person name="Kusch H."/>
            <person name="LaButti K."/>
            <person name="Lagendijk E.L."/>
            <person name="Lapidus A."/>
            <person name="Levasseur A."/>
            <person name="Lindquist E."/>
            <person name="Lipzen A."/>
            <person name="Logrieco A.F."/>
            <person name="MacCabe A."/>
            <person name="Maekelae M.R."/>
            <person name="Malavazi I."/>
            <person name="Melin P."/>
            <person name="Meyer V."/>
            <person name="Mielnichuk N."/>
            <person name="Miskei M."/>
            <person name="Molnar A.P."/>
            <person name="Mule G."/>
            <person name="Ngan C.Y."/>
            <person name="Orejas M."/>
            <person name="Orosz E."/>
            <person name="Ouedraogo J.P."/>
            <person name="Overkamp K.M."/>
            <person name="Park H.-S."/>
            <person name="Perrone G."/>
            <person name="Piumi F."/>
            <person name="Punt P.J."/>
            <person name="Ram A.F."/>
            <person name="Ramon A."/>
            <person name="Rauscher S."/>
            <person name="Record E."/>
            <person name="Riano-Pachon D.M."/>
            <person name="Robert V."/>
            <person name="Roehrig J."/>
            <person name="Ruller R."/>
            <person name="Salamov A."/>
            <person name="Salih N.S."/>
            <person name="Samson R.A."/>
            <person name="Sandor E."/>
            <person name="Sanguinetti M."/>
            <person name="Schuetze T."/>
            <person name="Sepcic K."/>
            <person name="Shelest E."/>
            <person name="Sherlock G."/>
            <person name="Sophianopoulou V."/>
            <person name="Squina F.M."/>
            <person name="Sun H."/>
            <person name="Susca A."/>
            <person name="Todd R.B."/>
            <person name="Tsang A."/>
            <person name="Unkles S.E."/>
            <person name="van de Wiele N."/>
            <person name="van Rossen-Uffink D."/>
            <person name="Oliveira J.V."/>
            <person name="Vesth T.C."/>
            <person name="Visser J."/>
            <person name="Yu J.-H."/>
            <person name="Zhou M."/>
            <person name="Andersen M.R."/>
            <person name="Archer D.B."/>
            <person name="Baker S.E."/>
            <person name="Benoit I."/>
            <person name="Brakhage A.A."/>
            <person name="Braus G.H."/>
            <person name="Fischer R."/>
            <person name="Frisvad J.C."/>
            <person name="Goldman G.H."/>
            <person name="Houbraken J."/>
            <person name="Oakley B."/>
            <person name="Pocsi I."/>
            <person name="Scazzocchio C."/>
            <person name="Seiboth B."/>
            <person name="vanKuyk P.A."/>
            <person name="Wortman J."/>
            <person name="Dyer P.S."/>
            <person name="Grigoriev I.V."/>
        </authorList>
    </citation>
    <scope>NUCLEOTIDE SEQUENCE [LARGE SCALE GENOMIC DNA]</scope>
    <source>
        <strain evidence="3">DTO 134E9</strain>
    </source>
</reference>
<dbReference type="VEuPathDB" id="FungiDB:ASPWEDRAFT_24046"/>
<dbReference type="GeneID" id="63748407"/>
<dbReference type="OrthoDB" id="5101662at2759"/>
<protein>
    <submittedName>
        <fullName evidence="2">Uncharacterized protein</fullName>
    </submittedName>
</protein>
<feature type="region of interest" description="Disordered" evidence="1">
    <location>
        <begin position="1"/>
        <end position="25"/>
    </location>
</feature>
<dbReference type="RefSeq" id="XP_040691749.1">
    <property type="nucleotide sequence ID" value="XM_040832559.1"/>
</dbReference>
<proteinExistence type="predicted"/>
<keyword evidence="3" id="KW-1185">Reference proteome</keyword>
<gene>
    <name evidence="2" type="ORF">ASPWEDRAFT_24046</name>
</gene>
<evidence type="ECO:0000313" key="3">
    <source>
        <dbReference type="Proteomes" id="UP000184383"/>
    </source>
</evidence>
<evidence type="ECO:0000256" key="1">
    <source>
        <dbReference type="SAM" id="MobiDB-lite"/>
    </source>
</evidence>